<name>A0A8H4ISA2_9PEZI</name>
<feature type="domain" description="Apple" evidence="1">
    <location>
        <begin position="186"/>
        <end position="205"/>
    </location>
</feature>
<comment type="caution">
    <text evidence="2">The sequence shown here is derived from an EMBL/GenBank/DDBJ whole genome shotgun (WGS) entry which is preliminary data.</text>
</comment>
<dbReference type="Proteomes" id="UP000572817">
    <property type="component" value="Unassembled WGS sequence"/>
</dbReference>
<dbReference type="EMBL" id="WWBZ02000040">
    <property type="protein sequence ID" value="KAF4305303.1"/>
    <property type="molecule type" value="Genomic_DNA"/>
</dbReference>
<protein>
    <recommendedName>
        <fullName evidence="1">Apple domain-containing protein</fullName>
    </recommendedName>
</protein>
<dbReference type="InterPro" id="IPR003609">
    <property type="entry name" value="Pan_app"/>
</dbReference>
<feature type="domain" description="Apple" evidence="1">
    <location>
        <begin position="37"/>
        <end position="82"/>
    </location>
</feature>
<gene>
    <name evidence="2" type="ORF">GTA08_BOTSDO06755</name>
</gene>
<dbReference type="AlphaFoldDB" id="A0A8H4ISA2"/>
<evidence type="ECO:0000259" key="1">
    <source>
        <dbReference type="Pfam" id="PF14295"/>
    </source>
</evidence>
<dbReference type="OrthoDB" id="271448at2759"/>
<sequence>MPALDKRDTTTRVSCPAANETLVQDSSKKFYEIQCKIDYPGNDFTWKNVNDFQACVDWCGQTNGCVGVAWVPQRNFPNCYLKNRMPASIKRADSWITDSEVHTAIFVPADQAPAKQCALTGWDCCPLPQGKLTVSSPDTVDAFTQNTAYASLASSATAPTGYVEVFKGLQGSTQQDNYRGYYLQDTYDISVCAARCSSDNDCKGFNIYIERDGTIRPANNVCPNPASTSLIKCVLWGSTLRSASASNVGQWQAQFQVAITASNGYNKEEVYSTAP</sequence>
<proteinExistence type="predicted"/>
<reference evidence="2" key="1">
    <citation type="submission" date="2020-04" db="EMBL/GenBank/DDBJ databases">
        <title>Genome Assembly and Annotation of Botryosphaeria dothidea sdau 11-99, a Latent Pathogen of Apple Fruit Ring Rot in China.</title>
        <authorList>
            <person name="Yu C."/>
            <person name="Diao Y."/>
            <person name="Lu Q."/>
            <person name="Zhao J."/>
            <person name="Cui S."/>
            <person name="Peng C."/>
            <person name="He B."/>
            <person name="Liu H."/>
        </authorList>
    </citation>
    <scope>NUCLEOTIDE SEQUENCE [LARGE SCALE GENOMIC DNA]</scope>
    <source>
        <strain evidence="2">Sdau11-99</strain>
    </source>
</reference>
<organism evidence="2 3">
    <name type="scientific">Botryosphaeria dothidea</name>
    <dbReference type="NCBI Taxonomy" id="55169"/>
    <lineage>
        <taxon>Eukaryota</taxon>
        <taxon>Fungi</taxon>
        <taxon>Dikarya</taxon>
        <taxon>Ascomycota</taxon>
        <taxon>Pezizomycotina</taxon>
        <taxon>Dothideomycetes</taxon>
        <taxon>Dothideomycetes incertae sedis</taxon>
        <taxon>Botryosphaeriales</taxon>
        <taxon>Botryosphaeriaceae</taxon>
        <taxon>Botryosphaeria</taxon>
    </lineage>
</organism>
<accession>A0A8H4ISA2</accession>
<dbReference type="PANTHER" id="PTHR36578:SF1">
    <property type="entry name" value="APPLE DOMAIN-CONTAINING PROTEIN"/>
    <property type="match status" value="1"/>
</dbReference>
<evidence type="ECO:0000313" key="2">
    <source>
        <dbReference type="EMBL" id="KAF4305303.1"/>
    </source>
</evidence>
<dbReference type="Gene3D" id="3.50.4.10">
    <property type="entry name" value="Hepatocyte Growth Factor"/>
    <property type="match status" value="1"/>
</dbReference>
<evidence type="ECO:0000313" key="3">
    <source>
        <dbReference type="Proteomes" id="UP000572817"/>
    </source>
</evidence>
<keyword evidence="3" id="KW-1185">Reference proteome</keyword>
<dbReference type="PANTHER" id="PTHR36578">
    <property type="entry name" value="CHROMOSOME 15, WHOLE GENOME SHOTGUN SEQUENCE"/>
    <property type="match status" value="1"/>
</dbReference>
<dbReference type="Pfam" id="PF14295">
    <property type="entry name" value="PAN_4"/>
    <property type="match status" value="2"/>
</dbReference>